<name>A0AAW1KAB0_SAPOF</name>
<reference evidence="1" key="1">
    <citation type="submission" date="2024-03" db="EMBL/GenBank/DDBJ databases">
        <title>WGS assembly of Saponaria officinalis var. Norfolk2.</title>
        <authorList>
            <person name="Jenkins J."/>
            <person name="Shu S."/>
            <person name="Grimwood J."/>
            <person name="Barry K."/>
            <person name="Goodstein D."/>
            <person name="Schmutz J."/>
            <person name="Leebens-Mack J."/>
            <person name="Osbourn A."/>
        </authorList>
    </citation>
    <scope>NUCLEOTIDE SEQUENCE [LARGE SCALE GENOMIC DNA]</scope>
    <source>
        <strain evidence="1">JIC</strain>
    </source>
</reference>
<proteinExistence type="predicted"/>
<protein>
    <submittedName>
        <fullName evidence="1">Uncharacterized protein</fullName>
    </submittedName>
</protein>
<dbReference type="AlphaFoldDB" id="A0AAW1KAB0"/>
<evidence type="ECO:0000313" key="2">
    <source>
        <dbReference type="Proteomes" id="UP001443914"/>
    </source>
</evidence>
<organism evidence="1 2">
    <name type="scientific">Saponaria officinalis</name>
    <name type="common">Common soapwort</name>
    <name type="synonym">Lychnis saponaria</name>
    <dbReference type="NCBI Taxonomy" id="3572"/>
    <lineage>
        <taxon>Eukaryota</taxon>
        <taxon>Viridiplantae</taxon>
        <taxon>Streptophyta</taxon>
        <taxon>Embryophyta</taxon>
        <taxon>Tracheophyta</taxon>
        <taxon>Spermatophyta</taxon>
        <taxon>Magnoliopsida</taxon>
        <taxon>eudicotyledons</taxon>
        <taxon>Gunneridae</taxon>
        <taxon>Pentapetalae</taxon>
        <taxon>Caryophyllales</taxon>
        <taxon>Caryophyllaceae</taxon>
        <taxon>Caryophylleae</taxon>
        <taxon>Saponaria</taxon>
    </lineage>
</organism>
<keyword evidence="2" id="KW-1185">Reference proteome</keyword>
<dbReference type="EMBL" id="JBDFQZ010000006">
    <property type="protein sequence ID" value="KAK9714584.1"/>
    <property type="molecule type" value="Genomic_DNA"/>
</dbReference>
<gene>
    <name evidence="1" type="ORF">RND81_06G105600</name>
</gene>
<sequence>MVEVCKQWTTWFLLEGLRSYLEYETTLVKEETEFSVTLRVRNLIVQKNCKCRKARAMEERLRIHRQRCLSMKQMQGLWTGGVHAQTQALTAQLSFLKMR</sequence>
<accession>A0AAW1KAB0</accession>
<evidence type="ECO:0000313" key="1">
    <source>
        <dbReference type="EMBL" id="KAK9714584.1"/>
    </source>
</evidence>
<comment type="caution">
    <text evidence="1">The sequence shown here is derived from an EMBL/GenBank/DDBJ whole genome shotgun (WGS) entry which is preliminary data.</text>
</comment>
<dbReference type="Proteomes" id="UP001443914">
    <property type="component" value="Unassembled WGS sequence"/>
</dbReference>